<accession>A0A1Q9CLS8</accession>
<dbReference type="GO" id="GO:0010992">
    <property type="term" value="P:ubiquitin recycling"/>
    <property type="evidence" value="ECO:0007669"/>
    <property type="project" value="TreeGrafter"/>
</dbReference>
<dbReference type="GO" id="GO:0005634">
    <property type="term" value="C:nucleus"/>
    <property type="evidence" value="ECO:0007669"/>
    <property type="project" value="TreeGrafter"/>
</dbReference>
<dbReference type="InterPro" id="IPR015155">
    <property type="entry name" value="PFU"/>
</dbReference>
<evidence type="ECO:0000256" key="2">
    <source>
        <dbReference type="ARBA" id="ARBA00022490"/>
    </source>
</evidence>
<dbReference type="SMART" id="SM00320">
    <property type="entry name" value="WD40"/>
    <property type="match status" value="5"/>
</dbReference>
<keyword evidence="4" id="KW-0677">Repeat</keyword>
<evidence type="ECO:0000256" key="3">
    <source>
        <dbReference type="ARBA" id="ARBA00022574"/>
    </source>
</evidence>
<dbReference type="GO" id="GO:0043130">
    <property type="term" value="F:ubiquitin binding"/>
    <property type="evidence" value="ECO:0007669"/>
    <property type="project" value="TreeGrafter"/>
</dbReference>
<dbReference type="GO" id="GO:0043161">
    <property type="term" value="P:proteasome-mediated ubiquitin-dependent protein catabolic process"/>
    <property type="evidence" value="ECO:0007669"/>
    <property type="project" value="TreeGrafter"/>
</dbReference>
<dbReference type="Pfam" id="PF08324">
    <property type="entry name" value="PUL"/>
    <property type="match status" value="1"/>
</dbReference>
<dbReference type="Pfam" id="PF00400">
    <property type="entry name" value="WD40"/>
    <property type="match status" value="4"/>
</dbReference>
<dbReference type="PROSITE" id="PS50294">
    <property type="entry name" value="WD_REPEATS_REGION"/>
    <property type="match status" value="1"/>
</dbReference>
<dbReference type="SUPFAM" id="SSF50978">
    <property type="entry name" value="WD40 repeat-like"/>
    <property type="match status" value="1"/>
</dbReference>
<proteinExistence type="predicted"/>
<dbReference type="InterPro" id="IPR019775">
    <property type="entry name" value="WD40_repeat_CS"/>
</dbReference>
<evidence type="ECO:0000259" key="7">
    <source>
        <dbReference type="PROSITE" id="PS51394"/>
    </source>
</evidence>
<dbReference type="Gene3D" id="2.130.10.10">
    <property type="entry name" value="YVTN repeat-like/Quinoprotein amine dehydrogenase"/>
    <property type="match status" value="1"/>
</dbReference>
<feature type="repeat" description="WD" evidence="5">
    <location>
        <begin position="91"/>
        <end position="130"/>
    </location>
</feature>
<evidence type="ECO:0000256" key="1">
    <source>
        <dbReference type="ARBA" id="ARBA00004496"/>
    </source>
</evidence>
<evidence type="ECO:0000256" key="6">
    <source>
        <dbReference type="SAM" id="MobiDB-lite"/>
    </source>
</evidence>
<dbReference type="InterPro" id="IPR015943">
    <property type="entry name" value="WD40/YVTN_repeat-like_dom_sf"/>
</dbReference>
<dbReference type="PROSITE" id="PS50082">
    <property type="entry name" value="WD_REPEATS_2"/>
    <property type="match status" value="3"/>
</dbReference>
<dbReference type="InterPro" id="IPR001680">
    <property type="entry name" value="WD40_rpt"/>
</dbReference>
<sequence>MSFMQMEQITNMTTGTTIETRRSALNRAEADGVRQLESQIGEYTYTFDLEKKLQLNKHSGTSRRCFLQGPLKQADRTALKCDAEGNPCVRFEGHEGPVCSIVEIAAKVVSGAWDGKAKVWDASNGTCLHTLDAGAHAVTVASLPTGEIVTGSQDKTLRVFRGTECVHKIDEAHGDIIRAIASSTSFIATASNDSVVKMWSFDGAQITALSGHQSFVYGVAFAGDSGEILSSSDDCTLKVWCDAQCKQSIVHAGTVWQATSLPNADIVTACADMCVRVWTRDPARMAPEAERTTQQEIAQQANVAAAQKGSSSVFAYMWNAGARIWDKVGEVMGSEQPKKHYDGDPVFPAGEYDFIFDVDLGASFGTKQLPFNRGQNPLVAAESFCSREQIHKGNAEQIRQFIIQNAGEEGASGGGSAPAAAPSAPEATPYPKETQAKLFPVVEPWLFQPLRYLVPKDTTYPKELLDVTADPCGGFLVGRVSELATDSGSSAGRGRCLIIFLPDRFARLPAHLVPFLMPCLQLARQVKGSTAGTGVGTPLAKGDYIAQFAQCPSQEELKKATEHVQCKAPGPDAWTAKERLFGRPVLERKPPPTALAAPPRRALLPLFEAVAAAGQDSVVIAADGSSQHGVGAYALICDEPVTKIASADESEVMQPAVFKDGKFDAIQGKILEFNSQVEESLKLDPVETAHFAEGVTKLKTGITTELRDCEKEIIIKKMGKWPNEKLFPVVDLWRLFLAHPNSSDLFKGSDRGTAYIMQVLGLLSSDINGPLGLCAARYLANLFIYQTNKYAAFDKREQVLKGIEAALGSTNKHTKLACTSVLLNMAIVLYESSQPPKALDEASALRVAQLALGFLDKASEEEDARHRAILAIGSILPRDKGAIVAECKAANFLGKVSSLEGKADLDLEAGICLQYRGPS</sequence>
<dbReference type="PROSITE" id="PS51394">
    <property type="entry name" value="PFU"/>
    <property type="match status" value="1"/>
</dbReference>
<dbReference type="InterPro" id="IPR038122">
    <property type="entry name" value="PFU_sf"/>
</dbReference>
<feature type="compositionally biased region" description="Low complexity" evidence="6">
    <location>
        <begin position="417"/>
        <end position="427"/>
    </location>
</feature>
<keyword evidence="2" id="KW-0963">Cytoplasm</keyword>
<dbReference type="InterPro" id="IPR036322">
    <property type="entry name" value="WD40_repeat_dom_sf"/>
</dbReference>
<comment type="subcellular location">
    <subcellularLocation>
        <location evidence="1">Cytoplasm</location>
    </subcellularLocation>
</comment>
<feature type="region of interest" description="Disordered" evidence="6">
    <location>
        <begin position="409"/>
        <end position="430"/>
    </location>
</feature>
<dbReference type="Gene3D" id="1.25.10.10">
    <property type="entry name" value="Leucine-rich Repeat Variant"/>
    <property type="match status" value="1"/>
</dbReference>
<feature type="repeat" description="WD" evidence="5">
    <location>
        <begin position="170"/>
        <end position="209"/>
    </location>
</feature>
<feature type="domain" description="PUL" evidence="8">
    <location>
        <begin position="648"/>
        <end position="915"/>
    </location>
</feature>
<dbReference type="EMBL" id="LSRX01001085">
    <property type="protein sequence ID" value="OLP83883.1"/>
    <property type="molecule type" value="Genomic_DNA"/>
</dbReference>
<dbReference type="Pfam" id="PF09070">
    <property type="entry name" value="PFU"/>
    <property type="match status" value="1"/>
</dbReference>
<dbReference type="Gene3D" id="3.10.20.870">
    <property type="entry name" value="PFU (PLAA family ubiquitin binding), C-terminal domain"/>
    <property type="match status" value="1"/>
</dbReference>
<dbReference type="InterPro" id="IPR011989">
    <property type="entry name" value="ARM-like"/>
</dbReference>
<dbReference type="PROSITE" id="PS00678">
    <property type="entry name" value="WD_REPEATS_1"/>
    <property type="match status" value="1"/>
</dbReference>
<organism evidence="9 10">
    <name type="scientific">Symbiodinium microadriaticum</name>
    <name type="common">Dinoflagellate</name>
    <name type="synonym">Zooxanthella microadriatica</name>
    <dbReference type="NCBI Taxonomy" id="2951"/>
    <lineage>
        <taxon>Eukaryota</taxon>
        <taxon>Sar</taxon>
        <taxon>Alveolata</taxon>
        <taxon>Dinophyceae</taxon>
        <taxon>Suessiales</taxon>
        <taxon>Symbiodiniaceae</taxon>
        <taxon>Symbiodinium</taxon>
    </lineage>
</organism>
<evidence type="ECO:0000259" key="8">
    <source>
        <dbReference type="PROSITE" id="PS51396"/>
    </source>
</evidence>
<dbReference type="InterPro" id="IPR013535">
    <property type="entry name" value="PUL_dom"/>
</dbReference>
<evidence type="ECO:0000256" key="4">
    <source>
        <dbReference type="ARBA" id="ARBA00022737"/>
    </source>
</evidence>
<gene>
    <name evidence="9" type="primary">lub1</name>
    <name evidence="9" type="ORF">AK812_SmicGene35302</name>
</gene>
<evidence type="ECO:0000313" key="9">
    <source>
        <dbReference type="EMBL" id="OLP83883.1"/>
    </source>
</evidence>
<dbReference type="PANTHER" id="PTHR19849">
    <property type="entry name" value="PHOSPHOLIPASE A-2-ACTIVATING PROTEIN"/>
    <property type="match status" value="1"/>
</dbReference>
<evidence type="ECO:0000256" key="5">
    <source>
        <dbReference type="PROSITE-ProRule" id="PRU00221"/>
    </source>
</evidence>
<dbReference type="OrthoDB" id="417713at2759"/>
<dbReference type="GO" id="GO:0005737">
    <property type="term" value="C:cytoplasm"/>
    <property type="evidence" value="ECO:0007669"/>
    <property type="project" value="UniProtKB-SubCell"/>
</dbReference>
<dbReference type="AlphaFoldDB" id="A0A1Q9CLS8"/>
<evidence type="ECO:0000313" key="10">
    <source>
        <dbReference type="Proteomes" id="UP000186817"/>
    </source>
</evidence>
<protein>
    <submittedName>
        <fullName evidence="9">Ubiquitin homeostasis protein lub1</fullName>
    </submittedName>
</protein>
<dbReference type="Proteomes" id="UP000186817">
    <property type="component" value="Unassembled WGS sequence"/>
</dbReference>
<dbReference type="PROSITE" id="PS51396">
    <property type="entry name" value="PUL"/>
    <property type="match status" value="1"/>
</dbReference>
<comment type="caution">
    <text evidence="9">The sequence shown here is derived from an EMBL/GenBank/DDBJ whole genome shotgun (WGS) entry which is preliminary data.</text>
</comment>
<feature type="repeat" description="WD" evidence="5">
    <location>
        <begin position="209"/>
        <end position="240"/>
    </location>
</feature>
<keyword evidence="10" id="KW-1185">Reference proteome</keyword>
<feature type="domain" description="PFU" evidence="7">
    <location>
        <begin position="317"/>
        <end position="416"/>
    </location>
</feature>
<reference evidence="9 10" key="1">
    <citation type="submission" date="2016-02" db="EMBL/GenBank/DDBJ databases">
        <title>Genome analysis of coral dinoflagellate symbionts highlights evolutionary adaptations to a symbiotic lifestyle.</title>
        <authorList>
            <person name="Aranda M."/>
            <person name="Li Y."/>
            <person name="Liew Y.J."/>
            <person name="Baumgarten S."/>
            <person name="Simakov O."/>
            <person name="Wilson M."/>
            <person name="Piel J."/>
            <person name="Ashoor H."/>
            <person name="Bougouffa S."/>
            <person name="Bajic V.B."/>
            <person name="Ryu T."/>
            <person name="Ravasi T."/>
            <person name="Bayer T."/>
            <person name="Micklem G."/>
            <person name="Kim H."/>
            <person name="Bhak J."/>
            <person name="Lajeunesse T.C."/>
            <person name="Voolstra C.R."/>
        </authorList>
    </citation>
    <scope>NUCLEOTIDE SEQUENCE [LARGE SCALE GENOMIC DNA]</scope>
    <source>
        <strain evidence="9 10">CCMP2467</strain>
    </source>
</reference>
<dbReference type="PANTHER" id="PTHR19849:SF0">
    <property type="entry name" value="PHOSPHOLIPASE A-2-ACTIVATING PROTEIN"/>
    <property type="match status" value="1"/>
</dbReference>
<name>A0A1Q9CLS8_SYMMI</name>
<keyword evidence="3 5" id="KW-0853">WD repeat</keyword>